<organism evidence="2 3">
    <name type="scientific">Candidatus Methanoperedens nitratireducens</name>
    <dbReference type="NCBI Taxonomy" id="1392998"/>
    <lineage>
        <taxon>Archaea</taxon>
        <taxon>Methanobacteriati</taxon>
        <taxon>Methanobacteriota</taxon>
        <taxon>Stenosarchaea group</taxon>
        <taxon>Methanomicrobia</taxon>
        <taxon>Methanosarcinales</taxon>
        <taxon>ANME-2 cluster</taxon>
        <taxon>Candidatus Methanoperedentaceae</taxon>
        <taxon>Candidatus Methanoperedens</taxon>
    </lineage>
</organism>
<dbReference type="Pfam" id="PF07452">
    <property type="entry name" value="CHRD"/>
    <property type="match status" value="1"/>
</dbReference>
<proteinExistence type="predicted"/>
<dbReference type="Proteomes" id="UP000218615">
    <property type="component" value="Unassembled WGS sequence"/>
</dbReference>
<accession>A0A284VN08</accession>
<reference evidence="3" key="1">
    <citation type="submission" date="2017-06" db="EMBL/GenBank/DDBJ databases">
        <authorList>
            <person name="Cremers G."/>
        </authorList>
    </citation>
    <scope>NUCLEOTIDE SEQUENCE [LARGE SCALE GENOMIC DNA]</scope>
</reference>
<protein>
    <recommendedName>
        <fullName evidence="1">CHRD domain-containing protein</fullName>
    </recommendedName>
</protein>
<dbReference type="EMBL" id="FZMP01000105">
    <property type="protein sequence ID" value="SNQ60593.1"/>
    <property type="molecule type" value="Genomic_DNA"/>
</dbReference>
<evidence type="ECO:0000259" key="1">
    <source>
        <dbReference type="PROSITE" id="PS50933"/>
    </source>
</evidence>
<dbReference type="PROSITE" id="PS50933">
    <property type="entry name" value="CHRD"/>
    <property type="match status" value="1"/>
</dbReference>
<dbReference type="InterPro" id="IPR010895">
    <property type="entry name" value="CHRD"/>
</dbReference>
<name>A0A284VN08_9EURY</name>
<dbReference type="OrthoDB" id="187906at2157"/>
<feature type="domain" description="CHRD" evidence="1">
    <location>
        <begin position="79"/>
        <end position="149"/>
    </location>
</feature>
<dbReference type="AlphaFoldDB" id="A0A284VN08"/>
<keyword evidence="3" id="KW-1185">Reference proteome</keyword>
<sequence>MSALPQYATAGQTLYGSGFNCGTCHVSPAGGGALTAYGGMFAAQPNHNSEPGTTAALTAIGSPSGAPTATITPTVTPTPPSAFVANLTGNEEVPPVNTPAWGNATFNLSDNGTVLQFNVTVANITDATLAHIHLAPVGVNGSVVVDLFT</sequence>
<evidence type="ECO:0000313" key="3">
    <source>
        <dbReference type="Proteomes" id="UP000218615"/>
    </source>
</evidence>
<gene>
    <name evidence="2" type="ORF">MNV_1930002</name>
</gene>
<evidence type="ECO:0000313" key="2">
    <source>
        <dbReference type="EMBL" id="SNQ60593.1"/>
    </source>
</evidence>